<reference evidence="4 5" key="1">
    <citation type="submission" date="2017-11" db="EMBL/GenBank/DDBJ databases">
        <title>Isolation and Characterization of Family Methanocellaceae Species from Potential Methane Hydrate Area Offshore Southwestern Taiwan.</title>
        <authorList>
            <person name="Zhang W.-L."/>
            <person name="Chen W.-C."/>
            <person name="Lai M.-C."/>
            <person name="Chen S.-C."/>
        </authorList>
    </citation>
    <scope>NUCLEOTIDE SEQUENCE [LARGE SCALE GENOMIC DNA]</scope>
    <source>
        <strain evidence="4 5">CWC-04</strain>
    </source>
</reference>
<sequence>MTLDSLRPILVMVTDPFVNVFNDHKVSPNTLSLLSLVFALFAGISYYFSVTNIVILLAALVFVLLNSFLDGIDGALARRMGCASKYGDFLDHVIDRYADVFIISGIFFGGYVSEGIGAIVIIGVLLASYLGTQAQAVGIGRVYGGLMGRADRMVIIMLATCIQIAYPLQIGAGGISYSALGWALIVIGIASHFTAIQRIWYTGRSLNESPKNK</sequence>
<comment type="similarity">
    <text evidence="2">Belongs to the CDP-alcohol phosphatidyltransferase class-I family.</text>
</comment>
<protein>
    <submittedName>
        <fullName evidence="4">CDP-alcohol phosphatidyltransferase family protein</fullName>
    </submittedName>
</protein>
<dbReference type="GO" id="GO:0016020">
    <property type="term" value="C:membrane"/>
    <property type="evidence" value="ECO:0007669"/>
    <property type="project" value="InterPro"/>
</dbReference>
<dbReference type="Proteomes" id="UP001320159">
    <property type="component" value="Unassembled WGS sequence"/>
</dbReference>
<comment type="caution">
    <text evidence="4">The sequence shown here is derived from an EMBL/GenBank/DDBJ whole genome shotgun (WGS) entry which is preliminary data.</text>
</comment>
<evidence type="ECO:0000256" key="2">
    <source>
        <dbReference type="RuleBase" id="RU003750"/>
    </source>
</evidence>
<keyword evidence="3" id="KW-0472">Membrane</keyword>
<keyword evidence="1 2" id="KW-0808">Transferase</keyword>
<keyword evidence="5" id="KW-1185">Reference proteome</keyword>
<evidence type="ECO:0000313" key="5">
    <source>
        <dbReference type="Proteomes" id="UP001320159"/>
    </source>
</evidence>
<dbReference type="Pfam" id="PF01066">
    <property type="entry name" value="CDP-OH_P_transf"/>
    <property type="match status" value="1"/>
</dbReference>
<dbReference type="GO" id="GO:0008654">
    <property type="term" value="P:phospholipid biosynthetic process"/>
    <property type="evidence" value="ECO:0007669"/>
    <property type="project" value="InterPro"/>
</dbReference>
<organism evidence="4 5">
    <name type="scientific">Methanooceanicella nereidis</name>
    <dbReference type="NCBI Taxonomy" id="2052831"/>
    <lineage>
        <taxon>Archaea</taxon>
        <taxon>Methanobacteriati</taxon>
        <taxon>Methanobacteriota</taxon>
        <taxon>Stenosarchaea group</taxon>
        <taxon>Methanomicrobia</taxon>
        <taxon>Methanocellales</taxon>
        <taxon>Methanocellaceae</taxon>
        <taxon>Methanooceanicella</taxon>
    </lineage>
</organism>
<name>A0AAP2RCK6_9EURY</name>
<dbReference type="GO" id="GO:0016780">
    <property type="term" value="F:phosphotransferase activity, for other substituted phosphate groups"/>
    <property type="evidence" value="ECO:0007669"/>
    <property type="project" value="InterPro"/>
</dbReference>
<dbReference type="PROSITE" id="PS00379">
    <property type="entry name" value="CDP_ALCOHOL_P_TRANSF"/>
    <property type="match status" value="1"/>
</dbReference>
<feature type="transmembrane region" description="Helical" evidence="3">
    <location>
        <begin position="118"/>
        <end position="140"/>
    </location>
</feature>
<evidence type="ECO:0000256" key="3">
    <source>
        <dbReference type="SAM" id="Phobius"/>
    </source>
</evidence>
<feature type="transmembrane region" description="Helical" evidence="3">
    <location>
        <begin position="152"/>
        <end position="169"/>
    </location>
</feature>
<feature type="transmembrane region" description="Helical" evidence="3">
    <location>
        <begin position="175"/>
        <end position="196"/>
    </location>
</feature>
<accession>A0AAP2RCK6</accession>
<gene>
    <name evidence="4" type="ORF">CUJ83_01080</name>
</gene>
<feature type="transmembrane region" description="Helical" evidence="3">
    <location>
        <begin position="54"/>
        <end position="72"/>
    </location>
</feature>
<proteinExistence type="inferred from homology"/>
<dbReference type="InterPro" id="IPR000462">
    <property type="entry name" value="CDP-OH_P_trans"/>
</dbReference>
<dbReference type="AlphaFoldDB" id="A0AAP2RCK6"/>
<dbReference type="Gene3D" id="1.20.120.1760">
    <property type="match status" value="1"/>
</dbReference>
<dbReference type="InterPro" id="IPR043130">
    <property type="entry name" value="CDP-OH_PTrfase_TM_dom"/>
</dbReference>
<dbReference type="EMBL" id="PGCK01000001">
    <property type="protein sequence ID" value="MCD1293590.1"/>
    <property type="molecule type" value="Genomic_DNA"/>
</dbReference>
<keyword evidence="3" id="KW-0812">Transmembrane</keyword>
<evidence type="ECO:0000256" key="1">
    <source>
        <dbReference type="ARBA" id="ARBA00022679"/>
    </source>
</evidence>
<dbReference type="InterPro" id="IPR048254">
    <property type="entry name" value="CDP_ALCOHOL_P_TRANSF_CS"/>
</dbReference>
<keyword evidence="3" id="KW-1133">Transmembrane helix</keyword>
<feature type="transmembrane region" description="Helical" evidence="3">
    <location>
        <begin position="31"/>
        <end position="48"/>
    </location>
</feature>
<evidence type="ECO:0000313" key="4">
    <source>
        <dbReference type="EMBL" id="MCD1293590.1"/>
    </source>
</evidence>